<evidence type="ECO:0000256" key="1">
    <source>
        <dbReference type="SAM" id="Phobius"/>
    </source>
</evidence>
<name>A0A1F7X9L8_9BACT</name>
<keyword evidence="1" id="KW-0812">Transmembrane</keyword>
<keyword evidence="1" id="KW-0472">Membrane</keyword>
<gene>
    <name evidence="2" type="ORF">A2Z22_04975</name>
</gene>
<dbReference type="Pfam" id="PF05137">
    <property type="entry name" value="PilN"/>
    <property type="match status" value="1"/>
</dbReference>
<protein>
    <submittedName>
        <fullName evidence="2">Uncharacterized protein</fullName>
    </submittedName>
</protein>
<keyword evidence="1" id="KW-1133">Transmembrane helix</keyword>
<evidence type="ECO:0000313" key="2">
    <source>
        <dbReference type="EMBL" id="OGM11726.1"/>
    </source>
</evidence>
<proteinExistence type="predicted"/>
<dbReference type="InterPro" id="IPR007813">
    <property type="entry name" value="PilN"/>
</dbReference>
<organism evidence="2 3">
    <name type="scientific">Candidatus Woesebacteria bacterium RBG_16_34_12</name>
    <dbReference type="NCBI Taxonomy" id="1802480"/>
    <lineage>
        <taxon>Bacteria</taxon>
        <taxon>Candidatus Woeseibacteriota</taxon>
    </lineage>
</organism>
<sequence>MIGNKPQEKYKMSSQKPEINLLSQKSFEDTTIGRIMAWILTSFRIIVIITEIIVMVAFISRFWLDSKNTDLDEQIQNKQAIIAASSTFEQEFKNTQARLKALSEIISQPYKPSQVFEVITKQITPDSILTSVNFQNGQAEIAGTSPNEKDIQQFIINLFSSNYFDNVWLSDISTSQQNSNLLVYKLVIKYKASQNK</sequence>
<accession>A0A1F7X9L8</accession>
<dbReference type="AlphaFoldDB" id="A0A1F7X9L8"/>
<dbReference type="EMBL" id="MGFS01000012">
    <property type="protein sequence ID" value="OGM11726.1"/>
    <property type="molecule type" value="Genomic_DNA"/>
</dbReference>
<feature type="transmembrane region" description="Helical" evidence="1">
    <location>
        <begin position="35"/>
        <end position="59"/>
    </location>
</feature>
<evidence type="ECO:0000313" key="3">
    <source>
        <dbReference type="Proteomes" id="UP000177053"/>
    </source>
</evidence>
<reference evidence="2 3" key="1">
    <citation type="journal article" date="2016" name="Nat. Commun.">
        <title>Thousands of microbial genomes shed light on interconnected biogeochemical processes in an aquifer system.</title>
        <authorList>
            <person name="Anantharaman K."/>
            <person name="Brown C.T."/>
            <person name="Hug L.A."/>
            <person name="Sharon I."/>
            <person name="Castelle C.J."/>
            <person name="Probst A.J."/>
            <person name="Thomas B.C."/>
            <person name="Singh A."/>
            <person name="Wilkins M.J."/>
            <person name="Karaoz U."/>
            <person name="Brodie E.L."/>
            <person name="Williams K.H."/>
            <person name="Hubbard S.S."/>
            <person name="Banfield J.F."/>
        </authorList>
    </citation>
    <scope>NUCLEOTIDE SEQUENCE [LARGE SCALE GENOMIC DNA]</scope>
</reference>
<dbReference type="Proteomes" id="UP000177053">
    <property type="component" value="Unassembled WGS sequence"/>
</dbReference>
<comment type="caution">
    <text evidence="2">The sequence shown here is derived from an EMBL/GenBank/DDBJ whole genome shotgun (WGS) entry which is preliminary data.</text>
</comment>